<dbReference type="Proteomes" id="UP000297245">
    <property type="component" value="Unassembled WGS sequence"/>
</dbReference>
<feature type="coiled-coil region" evidence="1">
    <location>
        <begin position="262"/>
        <end position="289"/>
    </location>
</feature>
<reference evidence="3 4" key="1">
    <citation type="journal article" date="2019" name="Nat. Ecol. Evol.">
        <title>Megaphylogeny resolves global patterns of mushroom evolution.</title>
        <authorList>
            <person name="Varga T."/>
            <person name="Krizsan K."/>
            <person name="Foldi C."/>
            <person name="Dima B."/>
            <person name="Sanchez-Garcia M."/>
            <person name="Sanchez-Ramirez S."/>
            <person name="Szollosi G.J."/>
            <person name="Szarkandi J.G."/>
            <person name="Papp V."/>
            <person name="Albert L."/>
            <person name="Andreopoulos W."/>
            <person name="Angelini C."/>
            <person name="Antonin V."/>
            <person name="Barry K.W."/>
            <person name="Bougher N.L."/>
            <person name="Buchanan P."/>
            <person name="Buyck B."/>
            <person name="Bense V."/>
            <person name="Catcheside P."/>
            <person name="Chovatia M."/>
            <person name="Cooper J."/>
            <person name="Damon W."/>
            <person name="Desjardin D."/>
            <person name="Finy P."/>
            <person name="Geml J."/>
            <person name="Haridas S."/>
            <person name="Hughes K."/>
            <person name="Justo A."/>
            <person name="Karasinski D."/>
            <person name="Kautmanova I."/>
            <person name="Kiss B."/>
            <person name="Kocsube S."/>
            <person name="Kotiranta H."/>
            <person name="LaButti K.M."/>
            <person name="Lechner B.E."/>
            <person name="Liimatainen K."/>
            <person name="Lipzen A."/>
            <person name="Lukacs Z."/>
            <person name="Mihaltcheva S."/>
            <person name="Morgado L.N."/>
            <person name="Niskanen T."/>
            <person name="Noordeloos M.E."/>
            <person name="Ohm R.A."/>
            <person name="Ortiz-Santana B."/>
            <person name="Ovrebo C."/>
            <person name="Racz N."/>
            <person name="Riley R."/>
            <person name="Savchenko A."/>
            <person name="Shiryaev A."/>
            <person name="Soop K."/>
            <person name="Spirin V."/>
            <person name="Szebenyi C."/>
            <person name="Tomsovsky M."/>
            <person name="Tulloss R.E."/>
            <person name="Uehling J."/>
            <person name="Grigoriev I.V."/>
            <person name="Vagvolgyi C."/>
            <person name="Papp T."/>
            <person name="Martin F.M."/>
            <person name="Miettinen O."/>
            <person name="Hibbett D.S."/>
            <person name="Nagy L.G."/>
        </authorList>
    </citation>
    <scope>NUCLEOTIDE SEQUENCE [LARGE SCALE GENOMIC DNA]</scope>
    <source>
        <strain evidence="3 4">CBS 962.96</strain>
    </source>
</reference>
<keyword evidence="1" id="KW-0175">Coiled coil</keyword>
<keyword evidence="4" id="KW-1185">Reference proteome</keyword>
<protein>
    <submittedName>
        <fullName evidence="3">Uncharacterized protein</fullName>
    </submittedName>
</protein>
<feature type="compositionally biased region" description="Polar residues" evidence="2">
    <location>
        <begin position="303"/>
        <end position="317"/>
    </location>
</feature>
<dbReference type="EMBL" id="ML179496">
    <property type="protein sequence ID" value="THU86463.1"/>
    <property type="molecule type" value="Genomic_DNA"/>
</dbReference>
<evidence type="ECO:0000256" key="1">
    <source>
        <dbReference type="SAM" id="Coils"/>
    </source>
</evidence>
<sequence>MDSPRLPIELVEEIVSLFWSDDSLQVSPQDRATFIVSSLFVNRCWSSLFLSIVSRDVYIPSPAFAFHLCDALQFQSQSKSKSKPLQFRTSASSSSTFSLCSELASLMPQCCRSLTFQYVAYIIDSLTVPSSSSPPPLSASSMSESTSSSSSSAAHSQIKPKYTSDLPLHLIPTRLILARQHAIAKFQQTQLEIKLEAREIQREKWRRVGDAGEGWEEVVRALGLLFSSNGNGDKVGRWKVKTMSIMGKSKSKVLLKPGPDMTDDLRARLGEVEEKLARLLSRMESSESDLDVAGRAGMAGLSTRDQIGSGNAGSASRSEGEKLERLEQKITDLRLEKVFLEKWLWTVEEEEKRRAERKLGMMGRGLRRIITRMNVSTGIGLGLWTRTR</sequence>
<evidence type="ECO:0000313" key="4">
    <source>
        <dbReference type="Proteomes" id="UP000297245"/>
    </source>
</evidence>
<feature type="region of interest" description="Disordered" evidence="2">
    <location>
        <begin position="301"/>
        <end position="322"/>
    </location>
</feature>
<dbReference type="OrthoDB" id="2975528at2759"/>
<dbReference type="AlphaFoldDB" id="A0A4S8LCW7"/>
<organism evidence="3 4">
    <name type="scientific">Dendrothele bispora (strain CBS 962.96)</name>
    <dbReference type="NCBI Taxonomy" id="1314807"/>
    <lineage>
        <taxon>Eukaryota</taxon>
        <taxon>Fungi</taxon>
        <taxon>Dikarya</taxon>
        <taxon>Basidiomycota</taxon>
        <taxon>Agaricomycotina</taxon>
        <taxon>Agaricomycetes</taxon>
        <taxon>Agaricomycetidae</taxon>
        <taxon>Agaricales</taxon>
        <taxon>Agaricales incertae sedis</taxon>
        <taxon>Dendrothele</taxon>
    </lineage>
</organism>
<proteinExistence type="predicted"/>
<feature type="region of interest" description="Disordered" evidence="2">
    <location>
        <begin position="132"/>
        <end position="158"/>
    </location>
</feature>
<name>A0A4S8LCW7_DENBC</name>
<feature type="compositionally biased region" description="Low complexity" evidence="2">
    <location>
        <begin position="138"/>
        <end position="156"/>
    </location>
</feature>
<evidence type="ECO:0000256" key="2">
    <source>
        <dbReference type="SAM" id="MobiDB-lite"/>
    </source>
</evidence>
<gene>
    <name evidence="3" type="ORF">K435DRAFT_868254</name>
</gene>
<accession>A0A4S8LCW7</accession>
<evidence type="ECO:0000313" key="3">
    <source>
        <dbReference type="EMBL" id="THU86463.1"/>
    </source>
</evidence>